<organism evidence="1 2">
    <name type="scientific">Bacillus aerius</name>
    <dbReference type="NCBI Taxonomy" id="293388"/>
    <lineage>
        <taxon>Bacteria</taxon>
        <taxon>Bacillati</taxon>
        <taxon>Bacillota</taxon>
        <taxon>Bacilli</taxon>
        <taxon>Bacillales</taxon>
        <taxon>Bacillaceae</taxon>
        <taxon>Bacillus</taxon>
    </lineage>
</organism>
<dbReference type="Proteomes" id="UP000517315">
    <property type="component" value="Unassembled WGS sequence"/>
</dbReference>
<proteinExistence type="predicted"/>
<evidence type="ECO:0000313" key="2">
    <source>
        <dbReference type="Proteomes" id="UP000517315"/>
    </source>
</evidence>
<protein>
    <submittedName>
        <fullName evidence="1">Uncharacterized protein</fullName>
    </submittedName>
</protein>
<keyword evidence="2" id="KW-1185">Reference proteome</keyword>
<comment type="caution">
    <text evidence="1">The sequence shown here is derived from an EMBL/GenBank/DDBJ whole genome shotgun (WGS) entry which is preliminary data.</text>
</comment>
<name>A0ABR6B4G8_9BACI</name>
<evidence type="ECO:0000313" key="1">
    <source>
        <dbReference type="EMBL" id="MBA8919000.1"/>
    </source>
</evidence>
<sequence>MPLCDEWIDRGQIQLFLTPLGVFPVYPYPLYIPPQLLGCHLLFISCKSRTFSYV</sequence>
<reference evidence="1 2" key="1">
    <citation type="submission" date="2020-08" db="EMBL/GenBank/DDBJ databases">
        <title>Functional genomics of gut bacteria from endangered species of beetles.</title>
        <authorList>
            <person name="Carlos-Shanley C."/>
        </authorList>
    </citation>
    <scope>NUCLEOTIDE SEQUENCE [LARGE SCALE GENOMIC DNA]</scope>
    <source>
        <strain evidence="1 2">S00152</strain>
    </source>
</reference>
<gene>
    <name evidence="1" type="ORF">HNP39_002741</name>
</gene>
<accession>A0ABR6B4G8</accession>
<dbReference type="EMBL" id="JACJIG010000003">
    <property type="protein sequence ID" value="MBA8919000.1"/>
    <property type="molecule type" value="Genomic_DNA"/>
</dbReference>